<reference evidence="9" key="2">
    <citation type="journal article" date="2021" name="PeerJ">
        <title>Extensive microbial diversity within the chicken gut microbiome revealed by metagenomics and culture.</title>
        <authorList>
            <person name="Gilroy R."/>
            <person name="Ravi A."/>
            <person name="Getino M."/>
            <person name="Pursley I."/>
            <person name="Horton D.L."/>
            <person name="Alikhan N.F."/>
            <person name="Baker D."/>
            <person name="Gharbi K."/>
            <person name="Hall N."/>
            <person name="Watson M."/>
            <person name="Adriaenssens E.M."/>
            <person name="Foster-Nyarko E."/>
            <person name="Jarju S."/>
            <person name="Secka A."/>
            <person name="Antonio M."/>
            <person name="Oren A."/>
            <person name="Chaudhuri R.R."/>
            <person name="La Ragione R."/>
            <person name="Hildebrand F."/>
            <person name="Pallen M.J."/>
        </authorList>
    </citation>
    <scope>NUCLEOTIDE SEQUENCE</scope>
    <source>
        <strain evidence="9">ChiHecec2B26-709</strain>
    </source>
</reference>
<evidence type="ECO:0000256" key="1">
    <source>
        <dbReference type="ARBA" id="ARBA00004141"/>
    </source>
</evidence>
<comment type="subcellular location">
    <subcellularLocation>
        <location evidence="1">Membrane</location>
        <topology evidence="1">Multi-pass membrane protein</topology>
    </subcellularLocation>
</comment>
<dbReference type="InterPro" id="IPR017475">
    <property type="entry name" value="EPS_sugar_tfrase"/>
</dbReference>
<reference evidence="9" key="1">
    <citation type="submission" date="2020-10" db="EMBL/GenBank/DDBJ databases">
        <authorList>
            <person name="Gilroy R."/>
        </authorList>
    </citation>
    <scope>NUCLEOTIDE SEQUENCE</scope>
    <source>
        <strain evidence="9">ChiHecec2B26-709</strain>
    </source>
</reference>
<protein>
    <submittedName>
        <fullName evidence="9">Undecaprenyl-phosphate glucose phosphotransferase</fullName>
        <ecNumber evidence="9">2.7.8.31</ecNumber>
    </submittedName>
</protein>
<proteinExistence type="inferred from homology"/>
<dbReference type="Proteomes" id="UP000886881">
    <property type="component" value="Unassembled WGS sequence"/>
</dbReference>
<dbReference type="PANTHER" id="PTHR30576">
    <property type="entry name" value="COLANIC BIOSYNTHESIS UDP-GLUCOSE LIPID CARRIER TRANSFERASE"/>
    <property type="match status" value="1"/>
</dbReference>
<sequence length="469" mass="54429">MNPRVNDISDRYSSWFRFVIVIGDLLLCNLVFWLAFRYGNSAGTSTQLQSQLLISAIWYACIINGGIILHIKKTRKVQIVMLMLRNVVLFAILATPLLAFGHFLMPLWWQWLLCLLAMFMLITGFRVGLRFMLEGYWRHSRGRNGVVLVGSTENNAALFKELAYDPTVGYKVLGYFDFEPNAKFPADCEYLGTPEQVIPYMQEHGEEISSLFCCLPSRHKDLIVPIVRYCENHIVRFYSVPNVRNYIYRQMHFIMMGSVPCLSLRDEPLSRVENRVVKRMFDIVFSLLFLCTLFIPILLIVTIVTELTMPGPVFFRQKRTGLNGKEFTCLKFRSMKVNAQADSLQATKGDSRVTRWGEIMRHTSLDELPQFINVLLGDMSVVGPRPHMLKHTEEYSQLIDKYMVRHYVKPGITGWSQVTGYRGETQTLDQMEGRVRGDIWYIEHWNFWLDLLIIFKTVANVFKGDEEAY</sequence>
<keyword evidence="3 9" id="KW-0808">Transferase</keyword>
<dbReference type="InterPro" id="IPR017473">
    <property type="entry name" value="Undecaprenyl-P_gluc_Ptfrase"/>
</dbReference>
<feature type="transmembrane region" description="Helical" evidence="7">
    <location>
        <begin position="48"/>
        <end position="71"/>
    </location>
</feature>
<dbReference type="Gene3D" id="3.40.50.720">
    <property type="entry name" value="NAD(P)-binding Rossmann-like Domain"/>
    <property type="match status" value="1"/>
</dbReference>
<evidence type="ECO:0000256" key="2">
    <source>
        <dbReference type="ARBA" id="ARBA00006464"/>
    </source>
</evidence>
<dbReference type="AlphaFoldDB" id="A0A9D1GMZ1"/>
<keyword evidence="4 7" id="KW-0812">Transmembrane</keyword>
<evidence type="ECO:0000256" key="5">
    <source>
        <dbReference type="ARBA" id="ARBA00022989"/>
    </source>
</evidence>
<dbReference type="NCBIfam" id="TIGR03025">
    <property type="entry name" value="EPS_sugtrans"/>
    <property type="match status" value="1"/>
</dbReference>
<dbReference type="EC" id="2.7.8.31" evidence="9"/>
<evidence type="ECO:0000256" key="4">
    <source>
        <dbReference type="ARBA" id="ARBA00022692"/>
    </source>
</evidence>
<evidence type="ECO:0000256" key="3">
    <source>
        <dbReference type="ARBA" id="ARBA00022679"/>
    </source>
</evidence>
<evidence type="ECO:0000313" key="10">
    <source>
        <dbReference type="Proteomes" id="UP000886881"/>
    </source>
</evidence>
<feature type="transmembrane region" description="Helical" evidence="7">
    <location>
        <begin position="109"/>
        <end position="133"/>
    </location>
</feature>
<dbReference type="Pfam" id="PF02397">
    <property type="entry name" value="Bac_transf"/>
    <property type="match status" value="1"/>
</dbReference>
<evidence type="ECO:0000313" key="9">
    <source>
        <dbReference type="EMBL" id="HIT46851.1"/>
    </source>
</evidence>
<dbReference type="NCBIfam" id="TIGR03023">
    <property type="entry name" value="WcaJ_sugtrans"/>
    <property type="match status" value="1"/>
</dbReference>
<comment type="caution">
    <text evidence="9">The sequence shown here is derived from an EMBL/GenBank/DDBJ whole genome shotgun (WGS) entry which is preliminary data.</text>
</comment>
<dbReference type="GO" id="GO:0016020">
    <property type="term" value="C:membrane"/>
    <property type="evidence" value="ECO:0007669"/>
    <property type="project" value="UniProtKB-SubCell"/>
</dbReference>
<keyword evidence="5 7" id="KW-1133">Transmembrane helix</keyword>
<evidence type="ECO:0000256" key="7">
    <source>
        <dbReference type="SAM" id="Phobius"/>
    </source>
</evidence>
<feature type="domain" description="Bacterial sugar transferase" evidence="8">
    <location>
        <begin position="278"/>
        <end position="463"/>
    </location>
</feature>
<organism evidence="9 10">
    <name type="scientific">Candidatus Cryptobacteroides merdipullorum</name>
    <dbReference type="NCBI Taxonomy" id="2840771"/>
    <lineage>
        <taxon>Bacteria</taxon>
        <taxon>Pseudomonadati</taxon>
        <taxon>Bacteroidota</taxon>
        <taxon>Bacteroidia</taxon>
        <taxon>Bacteroidales</taxon>
        <taxon>Candidatus Cryptobacteroides</taxon>
    </lineage>
</organism>
<dbReference type="GO" id="GO:0089702">
    <property type="term" value="F:undecaprenyl-phosphate glucose phosphotransferase activity"/>
    <property type="evidence" value="ECO:0007669"/>
    <property type="project" value="UniProtKB-EC"/>
</dbReference>
<feature type="transmembrane region" description="Helical" evidence="7">
    <location>
        <begin position="283"/>
        <end position="304"/>
    </location>
</feature>
<evidence type="ECO:0000259" key="8">
    <source>
        <dbReference type="Pfam" id="PF02397"/>
    </source>
</evidence>
<comment type="similarity">
    <text evidence="2">Belongs to the bacterial sugar transferase family.</text>
</comment>
<name>A0A9D1GMZ1_9BACT</name>
<accession>A0A9D1GMZ1</accession>
<dbReference type="PANTHER" id="PTHR30576:SF0">
    <property type="entry name" value="UNDECAPRENYL-PHOSPHATE N-ACETYLGALACTOSAMINYL 1-PHOSPHATE TRANSFERASE-RELATED"/>
    <property type="match status" value="1"/>
</dbReference>
<feature type="transmembrane region" description="Helical" evidence="7">
    <location>
        <begin position="12"/>
        <end position="36"/>
    </location>
</feature>
<feature type="transmembrane region" description="Helical" evidence="7">
    <location>
        <begin position="83"/>
        <end position="103"/>
    </location>
</feature>
<evidence type="ECO:0000256" key="6">
    <source>
        <dbReference type="ARBA" id="ARBA00023136"/>
    </source>
</evidence>
<dbReference type="InterPro" id="IPR003362">
    <property type="entry name" value="Bact_transf"/>
</dbReference>
<keyword evidence="6 7" id="KW-0472">Membrane</keyword>
<gene>
    <name evidence="9" type="ORF">IAC35_03225</name>
</gene>
<dbReference type="EMBL" id="DVLC01000062">
    <property type="protein sequence ID" value="HIT46851.1"/>
    <property type="molecule type" value="Genomic_DNA"/>
</dbReference>
<dbReference type="Pfam" id="PF13727">
    <property type="entry name" value="CoA_binding_3"/>
    <property type="match status" value="1"/>
</dbReference>